<dbReference type="Proteomes" id="UP001295444">
    <property type="component" value="Chromosome 08"/>
</dbReference>
<evidence type="ECO:0000256" key="1">
    <source>
        <dbReference type="SAM" id="MobiDB-lite"/>
    </source>
</evidence>
<keyword evidence="3" id="KW-1185">Reference proteome</keyword>
<evidence type="ECO:0000313" key="3">
    <source>
        <dbReference type="Proteomes" id="UP001295444"/>
    </source>
</evidence>
<feature type="region of interest" description="Disordered" evidence="1">
    <location>
        <begin position="1"/>
        <end position="48"/>
    </location>
</feature>
<sequence length="125" mass="13285">MAAAISANNGGRSAPHTQTGGRRYRIKMSGPLLTQRPVENGDPTAGGDARERAVARAQLSSAAASLALQTVASTRQRIGLAPVHASFPQPALIGWEVSQMLVRQFDVSQRWELRGSTDSQLAAIH</sequence>
<protein>
    <submittedName>
        <fullName evidence="2">Uncharacterized protein</fullName>
    </submittedName>
</protein>
<name>A0AAD1SV14_PELCU</name>
<dbReference type="EMBL" id="OW240919">
    <property type="protein sequence ID" value="CAH2312167.1"/>
    <property type="molecule type" value="Genomic_DNA"/>
</dbReference>
<reference evidence="2" key="1">
    <citation type="submission" date="2022-03" db="EMBL/GenBank/DDBJ databases">
        <authorList>
            <person name="Alioto T."/>
            <person name="Alioto T."/>
            <person name="Gomez Garrido J."/>
        </authorList>
    </citation>
    <scope>NUCLEOTIDE SEQUENCE</scope>
</reference>
<evidence type="ECO:0000313" key="2">
    <source>
        <dbReference type="EMBL" id="CAH2312167.1"/>
    </source>
</evidence>
<feature type="compositionally biased region" description="Polar residues" evidence="1">
    <location>
        <begin position="1"/>
        <end position="20"/>
    </location>
</feature>
<gene>
    <name evidence="2" type="ORF">PECUL_23A019076</name>
</gene>
<dbReference type="AlphaFoldDB" id="A0AAD1SV14"/>
<organism evidence="2 3">
    <name type="scientific">Pelobates cultripes</name>
    <name type="common">Western spadefoot toad</name>
    <dbReference type="NCBI Taxonomy" id="61616"/>
    <lineage>
        <taxon>Eukaryota</taxon>
        <taxon>Metazoa</taxon>
        <taxon>Chordata</taxon>
        <taxon>Craniata</taxon>
        <taxon>Vertebrata</taxon>
        <taxon>Euteleostomi</taxon>
        <taxon>Amphibia</taxon>
        <taxon>Batrachia</taxon>
        <taxon>Anura</taxon>
        <taxon>Pelobatoidea</taxon>
        <taxon>Pelobatidae</taxon>
        <taxon>Pelobates</taxon>
    </lineage>
</organism>
<proteinExistence type="predicted"/>
<accession>A0AAD1SV14</accession>